<evidence type="ECO:0000259" key="8">
    <source>
        <dbReference type="PROSITE" id="PS50090"/>
    </source>
</evidence>
<dbReference type="FunFam" id="1.10.10.60:FF:000015">
    <property type="entry name" value="Transcription factor RAX3"/>
    <property type="match status" value="1"/>
</dbReference>
<organism evidence="10 11">
    <name type="scientific">Salix brachista</name>
    <dbReference type="NCBI Taxonomy" id="2182728"/>
    <lineage>
        <taxon>Eukaryota</taxon>
        <taxon>Viridiplantae</taxon>
        <taxon>Streptophyta</taxon>
        <taxon>Embryophyta</taxon>
        <taxon>Tracheophyta</taxon>
        <taxon>Spermatophyta</taxon>
        <taxon>Magnoliopsida</taxon>
        <taxon>eudicotyledons</taxon>
        <taxon>Gunneridae</taxon>
        <taxon>Pentapetalae</taxon>
        <taxon>rosids</taxon>
        <taxon>fabids</taxon>
        <taxon>Malpighiales</taxon>
        <taxon>Salicaceae</taxon>
        <taxon>Saliceae</taxon>
        <taxon>Salix</taxon>
    </lineage>
</organism>
<keyword evidence="4" id="KW-0238">DNA-binding</keyword>
<protein>
    <recommendedName>
        <fullName evidence="12">MYB family protein</fullName>
    </recommendedName>
</protein>
<dbReference type="InterPro" id="IPR015495">
    <property type="entry name" value="Myb_TF_plants"/>
</dbReference>
<dbReference type="SUPFAM" id="SSF46689">
    <property type="entry name" value="Homeodomain-like"/>
    <property type="match status" value="1"/>
</dbReference>
<gene>
    <name evidence="10" type="ORF">DKX38_029872</name>
</gene>
<evidence type="ECO:0000313" key="10">
    <source>
        <dbReference type="EMBL" id="KAB5512844.1"/>
    </source>
</evidence>
<dbReference type="PANTHER" id="PTHR10641:SF1418">
    <property type="entry name" value="MYB-RELATED TRANSCRIPTION FACTOR"/>
    <property type="match status" value="1"/>
</dbReference>
<reference evidence="11" key="1">
    <citation type="journal article" date="2019" name="Gigascience">
        <title>De novo genome assembly of the endangered Acer yangbiense, a plant species with extremely small populations endemic to Yunnan Province, China.</title>
        <authorList>
            <person name="Yang J."/>
            <person name="Wariss H.M."/>
            <person name="Tao L."/>
            <person name="Zhang R."/>
            <person name="Yun Q."/>
            <person name="Hollingsworth P."/>
            <person name="Dao Z."/>
            <person name="Luo G."/>
            <person name="Guo H."/>
            <person name="Ma Y."/>
            <person name="Sun W."/>
        </authorList>
    </citation>
    <scope>NUCLEOTIDE SEQUENCE [LARGE SCALE GENOMIC DNA]</scope>
    <source>
        <strain evidence="11">cv. br00</strain>
    </source>
</reference>
<evidence type="ECO:0000256" key="1">
    <source>
        <dbReference type="ARBA" id="ARBA00004123"/>
    </source>
</evidence>
<dbReference type="InterPro" id="IPR001005">
    <property type="entry name" value="SANT/Myb"/>
</dbReference>
<dbReference type="PANTHER" id="PTHR10641">
    <property type="entry name" value="MYB FAMILY TRANSCRIPTION FACTOR"/>
    <property type="match status" value="1"/>
</dbReference>
<keyword evidence="6" id="KW-0539">Nucleus</keyword>
<dbReference type="AlphaFoldDB" id="A0A5N5J4I5"/>
<feature type="compositionally biased region" description="Polar residues" evidence="7">
    <location>
        <begin position="122"/>
        <end position="139"/>
    </location>
</feature>
<feature type="domain" description="HTH myb-type" evidence="9">
    <location>
        <begin position="62"/>
        <end position="116"/>
    </location>
</feature>
<evidence type="ECO:0000256" key="4">
    <source>
        <dbReference type="ARBA" id="ARBA00023125"/>
    </source>
</evidence>
<feature type="region of interest" description="Disordered" evidence="7">
    <location>
        <begin position="119"/>
        <end position="184"/>
    </location>
</feature>
<dbReference type="CDD" id="cd00167">
    <property type="entry name" value="SANT"/>
    <property type="match status" value="2"/>
</dbReference>
<proteinExistence type="predicted"/>
<dbReference type="InterPro" id="IPR017930">
    <property type="entry name" value="Myb_dom"/>
</dbReference>
<keyword evidence="3" id="KW-0805">Transcription regulation</keyword>
<comment type="caution">
    <text evidence="10">The sequence shown here is derived from an EMBL/GenBank/DDBJ whole genome shotgun (WGS) entry which is preliminary data.</text>
</comment>
<evidence type="ECO:0000256" key="3">
    <source>
        <dbReference type="ARBA" id="ARBA00023015"/>
    </source>
</evidence>
<dbReference type="Gene3D" id="1.10.10.60">
    <property type="entry name" value="Homeodomain-like"/>
    <property type="match status" value="2"/>
</dbReference>
<dbReference type="SMART" id="SM00717">
    <property type="entry name" value="SANT"/>
    <property type="match status" value="2"/>
</dbReference>
<dbReference type="EMBL" id="VDCV01000019">
    <property type="protein sequence ID" value="KAB5512844.1"/>
    <property type="molecule type" value="Genomic_DNA"/>
</dbReference>
<dbReference type="Proteomes" id="UP000326939">
    <property type="component" value="Chromosome 19"/>
</dbReference>
<feature type="compositionally biased region" description="Low complexity" evidence="7">
    <location>
        <begin position="163"/>
        <end position="174"/>
    </location>
</feature>
<evidence type="ECO:0008006" key="12">
    <source>
        <dbReference type="Google" id="ProtNLM"/>
    </source>
</evidence>
<dbReference type="PROSITE" id="PS51294">
    <property type="entry name" value="HTH_MYB"/>
    <property type="match status" value="2"/>
</dbReference>
<feature type="compositionally biased region" description="Polar residues" evidence="7">
    <location>
        <begin position="147"/>
        <end position="162"/>
    </location>
</feature>
<accession>A0A5N5J4I5</accession>
<keyword evidence="5" id="KW-0804">Transcription</keyword>
<feature type="domain" description="HTH myb-type" evidence="9">
    <location>
        <begin position="9"/>
        <end position="61"/>
    </location>
</feature>
<evidence type="ECO:0000259" key="9">
    <source>
        <dbReference type="PROSITE" id="PS51294"/>
    </source>
</evidence>
<evidence type="ECO:0000256" key="5">
    <source>
        <dbReference type="ARBA" id="ARBA00023163"/>
    </source>
</evidence>
<evidence type="ECO:0000256" key="7">
    <source>
        <dbReference type="SAM" id="MobiDB-lite"/>
    </source>
</evidence>
<dbReference type="GO" id="GO:0005634">
    <property type="term" value="C:nucleus"/>
    <property type="evidence" value="ECO:0007669"/>
    <property type="project" value="UniProtKB-SubCell"/>
</dbReference>
<dbReference type="Pfam" id="PF00249">
    <property type="entry name" value="Myb_DNA-binding"/>
    <property type="match status" value="2"/>
</dbReference>
<dbReference type="GO" id="GO:0003677">
    <property type="term" value="F:DNA binding"/>
    <property type="evidence" value="ECO:0007669"/>
    <property type="project" value="UniProtKB-KW"/>
</dbReference>
<dbReference type="InterPro" id="IPR009057">
    <property type="entry name" value="Homeodomain-like_sf"/>
</dbReference>
<feature type="domain" description="Myb-like" evidence="8">
    <location>
        <begin position="62"/>
        <end position="112"/>
    </location>
</feature>
<keyword evidence="11" id="KW-1185">Reference proteome</keyword>
<feature type="domain" description="Myb-like" evidence="8">
    <location>
        <begin position="9"/>
        <end position="61"/>
    </location>
</feature>
<sequence length="256" mass="29206">MVRTPCCDKTGLKKGAWTPEEDRKLMDYITRYGSWNWRQLPKFAGLQRCGKSCRLRWLNYLRPNIKRGNYTKDEEEIIISLHETLGNRWSAIAAELPGRTDNEIKNHWHTYLKKRLRKSSVEAPQSSSGDDLAQNYQQGQEKDTEETGVNTQNPANSAQIIESSSSTLSPQAPSIDFSTTDNISPTNIELISDDDFAFLEAYELPGGNFWTEPFMSDDYFMPSDLMAPLVDPDSPCFDGEIPSPFSFISMEDYNLY</sequence>
<dbReference type="PROSITE" id="PS50090">
    <property type="entry name" value="MYB_LIKE"/>
    <property type="match status" value="2"/>
</dbReference>
<evidence type="ECO:0000256" key="2">
    <source>
        <dbReference type="ARBA" id="ARBA00022737"/>
    </source>
</evidence>
<evidence type="ECO:0000256" key="6">
    <source>
        <dbReference type="ARBA" id="ARBA00023242"/>
    </source>
</evidence>
<name>A0A5N5J4I5_9ROSI</name>
<evidence type="ECO:0000313" key="11">
    <source>
        <dbReference type="Proteomes" id="UP000326939"/>
    </source>
</evidence>
<keyword evidence="2" id="KW-0677">Repeat</keyword>
<comment type="subcellular location">
    <subcellularLocation>
        <location evidence="1">Nucleus</location>
    </subcellularLocation>
</comment>